<name>A0A1F7VD56_9BACT</name>
<dbReference type="AlphaFoldDB" id="A0A1F7VD56"/>
<dbReference type="GO" id="GO:0050660">
    <property type="term" value="F:flavin adenine dinucleotide binding"/>
    <property type="evidence" value="ECO:0007669"/>
    <property type="project" value="InterPro"/>
</dbReference>
<dbReference type="Gene3D" id="1.10.1200.80">
    <property type="entry name" value="Putative flavin oxidoreducatase, domain 2"/>
    <property type="match status" value="1"/>
</dbReference>
<dbReference type="InterPro" id="IPR024036">
    <property type="entry name" value="tRNA-dHydroUridine_Synthase_C"/>
</dbReference>
<keyword evidence="5 11" id="KW-0819">tRNA processing</keyword>
<dbReference type="PANTHER" id="PTHR45846">
    <property type="entry name" value="TRNA-DIHYDROURIDINE(47) SYNTHASE [NAD(P)(+)]-LIKE"/>
    <property type="match status" value="1"/>
</dbReference>
<evidence type="ECO:0000256" key="5">
    <source>
        <dbReference type="ARBA" id="ARBA00022694"/>
    </source>
</evidence>
<evidence type="ECO:0000259" key="14">
    <source>
        <dbReference type="Pfam" id="PF01207"/>
    </source>
</evidence>
<dbReference type="GO" id="GO:0017150">
    <property type="term" value="F:tRNA dihydrouridine synthase activity"/>
    <property type="evidence" value="ECO:0007669"/>
    <property type="project" value="InterPro"/>
</dbReference>
<feature type="domain" description="DUS-like FMN-binding" evidence="14">
    <location>
        <begin position="15"/>
        <end position="311"/>
    </location>
</feature>
<feature type="binding site" evidence="13">
    <location>
        <position position="172"/>
    </location>
    <ligand>
        <name>FMN</name>
        <dbReference type="ChEBI" id="CHEBI:58210"/>
    </ligand>
</feature>
<protein>
    <recommendedName>
        <fullName evidence="11">tRNA-dihydrouridine synthase</fullName>
        <ecNumber evidence="11">1.3.1.-</ecNumber>
    </recommendedName>
</protein>
<evidence type="ECO:0000256" key="3">
    <source>
        <dbReference type="ARBA" id="ARBA00022630"/>
    </source>
</evidence>
<evidence type="ECO:0000256" key="6">
    <source>
        <dbReference type="ARBA" id="ARBA00022857"/>
    </source>
</evidence>
<dbReference type="EMBL" id="MGER01000043">
    <property type="protein sequence ID" value="OGL87927.1"/>
    <property type="molecule type" value="Genomic_DNA"/>
</dbReference>
<dbReference type="EC" id="1.3.1.-" evidence="11"/>
<dbReference type="Pfam" id="PF01207">
    <property type="entry name" value="Dus"/>
    <property type="match status" value="1"/>
</dbReference>
<comment type="catalytic activity">
    <reaction evidence="10">
        <text>a 5,6-dihydrouridine in tRNA + NAD(+) = a uridine in tRNA + NADH + H(+)</text>
        <dbReference type="Rhea" id="RHEA:54452"/>
        <dbReference type="Rhea" id="RHEA-COMP:13339"/>
        <dbReference type="Rhea" id="RHEA-COMP:13887"/>
        <dbReference type="ChEBI" id="CHEBI:15378"/>
        <dbReference type="ChEBI" id="CHEBI:57540"/>
        <dbReference type="ChEBI" id="CHEBI:57945"/>
        <dbReference type="ChEBI" id="CHEBI:65315"/>
        <dbReference type="ChEBI" id="CHEBI:74443"/>
    </reaction>
</comment>
<comment type="function">
    <text evidence="1 11">Catalyzes the synthesis of 5,6-dihydrouridine (D), a modified base found in the D-loop of most tRNAs, via the reduction of the C5-C6 double bond in target uridines.</text>
</comment>
<keyword evidence="2" id="KW-0820">tRNA-binding</keyword>
<dbReference type="Gene3D" id="3.20.20.70">
    <property type="entry name" value="Aldolase class I"/>
    <property type="match status" value="1"/>
</dbReference>
<evidence type="ECO:0000313" key="15">
    <source>
        <dbReference type="EMBL" id="OGL87927.1"/>
    </source>
</evidence>
<comment type="cofactor">
    <cofactor evidence="11 13">
        <name>FMN</name>
        <dbReference type="ChEBI" id="CHEBI:58210"/>
    </cofactor>
</comment>
<proteinExistence type="inferred from homology"/>
<evidence type="ECO:0000256" key="8">
    <source>
        <dbReference type="ARBA" id="ARBA00023002"/>
    </source>
</evidence>
<keyword evidence="4 11" id="KW-0288">FMN</keyword>
<comment type="similarity">
    <text evidence="11">Belongs to the dus family.</text>
</comment>
<gene>
    <name evidence="15" type="ORF">A3I42_00260</name>
</gene>
<feature type="binding site" evidence="13">
    <location>
        <begin position="203"/>
        <end position="205"/>
    </location>
    <ligand>
        <name>FMN</name>
        <dbReference type="ChEBI" id="CHEBI:58210"/>
    </ligand>
</feature>
<evidence type="ECO:0000256" key="12">
    <source>
        <dbReference type="PIRSR" id="PIRSR006621-1"/>
    </source>
</evidence>
<sequence length="324" mass="35625">MKNFWTQLPKPFLALAPMAGVTDLAFRTMCKRFGADVIYTEFASANALARHSKKTQEMLSFSTGEQPVVCQIFGNDPSVFHAAAESVEGMGFSGIDINFGCPAYKVTRHGGGVSLMRNPAHCAELIAAVCDATALPVSVKLRASINDNKKKITAVDLVERIKSLPVSAVMIHGRSYELPFDGEPDIGMIAAVKRVFKGIVIANGGILSPETAQEMVEATHADGLGIARGALGRPWIFRQIREYLASGAFHEPTWDEKKQCIMEHVKLALETKGPYGIIEMRKHLAWYVKGLPRAKKIREELVKVKTLEEVQRIIMAMPEQELSS</sequence>
<feature type="binding site" evidence="13">
    <location>
        <begin position="17"/>
        <end position="19"/>
    </location>
    <ligand>
        <name>FMN</name>
        <dbReference type="ChEBI" id="CHEBI:58210"/>
    </ligand>
</feature>
<dbReference type="GO" id="GO:0000049">
    <property type="term" value="F:tRNA binding"/>
    <property type="evidence" value="ECO:0007669"/>
    <property type="project" value="UniProtKB-KW"/>
</dbReference>
<dbReference type="PANTHER" id="PTHR45846:SF1">
    <property type="entry name" value="TRNA-DIHYDROURIDINE(47) SYNTHASE [NAD(P)(+)]-LIKE"/>
    <property type="match status" value="1"/>
</dbReference>
<evidence type="ECO:0000256" key="10">
    <source>
        <dbReference type="ARBA" id="ARBA00048802"/>
    </source>
</evidence>
<keyword evidence="8 11" id="KW-0560">Oxidoreductase</keyword>
<keyword evidence="13" id="KW-0547">Nucleotide-binding</keyword>
<keyword evidence="7" id="KW-0694">RNA-binding</keyword>
<evidence type="ECO:0000256" key="2">
    <source>
        <dbReference type="ARBA" id="ARBA00022555"/>
    </source>
</evidence>
<dbReference type="InterPro" id="IPR035587">
    <property type="entry name" value="DUS-like_FMN-bd"/>
</dbReference>
<feature type="binding site" evidence="13">
    <location>
        <begin position="227"/>
        <end position="228"/>
    </location>
    <ligand>
        <name>FMN</name>
        <dbReference type="ChEBI" id="CHEBI:58210"/>
    </ligand>
</feature>
<feature type="binding site" evidence="13">
    <location>
        <position position="71"/>
    </location>
    <ligand>
        <name>FMN</name>
        <dbReference type="ChEBI" id="CHEBI:58210"/>
    </ligand>
</feature>
<organism evidence="15 16">
    <name type="scientific">Candidatus Uhrbacteria bacterium RIFCSPLOWO2_02_FULL_49_11</name>
    <dbReference type="NCBI Taxonomy" id="1802409"/>
    <lineage>
        <taxon>Bacteria</taxon>
        <taxon>Candidatus Uhriibacteriota</taxon>
    </lineage>
</organism>
<evidence type="ECO:0000313" key="16">
    <source>
        <dbReference type="Proteomes" id="UP000178264"/>
    </source>
</evidence>
<dbReference type="Proteomes" id="UP000178264">
    <property type="component" value="Unassembled WGS sequence"/>
</dbReference>
<evidence type="ECO:0000256" key="1">
    <source>
        <dbReference type="ARBA" id="ARBA00002790"/>
    </source>
</evidence>
<dbReference type="SUPFAM" id="SSF51395">
    <property type="entry name" value="FMN-linked oxidoreductases"/>
    <property type="match status" value="1"/>
</dbReference>
<feature type="active site" description="Proton donor" evidence="12">
    <location>
        <position position="101"/>
    </location>
</feature>
<evidence type="ECO:0000256" key="11">
    <source>
        <dbReference type="PIRNR" id="PIRNR006621"/>
    </source>
</evidence>
<evidence type="ECO:0000256" key="7">
    <source>
        <dbReference type="ARBA" id="ARBA00022884"/>
    </source>
</evidence>
<comment type="catalytic activity">
    <reaction evidence="9">
        <text>a 5,6-dihydrouridine in tRNA + NADP(+) = a uridine in tRNA + NADPH + H(+)</text>
        <dbReference type="Rhea" id="RHEA:23624"/>
        <dbReference type="Rhea" id="RHEA-COMP:13339"/>
        <dbReference type="Rhea" id="RHEA-COMP:13887"/>
        <dbReference type="ChEBI" id="CHEBI:15378"/>
        <dbReference type="ChEBI" id="CHEBI:57783"/>
        <dbReference type="ChEBI" id="CHEBI:58349"/>
        <dbReference type="ChEBI" id="CHEBI:65315"/>
        <dbReference type="ChEBI" id="CHEBI:74443"/>
    </reaction>
</comment>
<dbReference type="InterPro" id="IPR001269">
    <property type="entry name" value="DUS_fam"/>
</dbReference>
<evidence type="ECO:0000256" key="4">
    <source>
        <dbReference type="ARBA" id="ARBA00022643"/>
    </source>
</evidence>
<evidence type="ECO:0000256" key="9">
    <source>
        <dbReference type="ARBA" id="ARBA00048205"/>
    </source>
</evidence>
<dbReference type="PIRSF" id="PIRSF006621">
    <property type="entry name" value="Dus"/>
    <property type="match status" value="1"/>
</dbReference>
<reference evidence="15 16" key="1">
    <citation type="journal article" date="2016" name="Nat. Commun.">
        <title>Thousands of microbial genomes shed light on interconnected biogeochemical processes in an aquifer system.</title>
        <authorList>
            <person name="Anantharaman K."/>
            <person name="Brown C.T."/>
            <person name="Hug L.A."/>
            <person name="Sharon I."/>
            <person name="Castelle C.J."/>
            <person name="Probst A.J."/>
            <person name="Thomas B.C."/>
            <person name="Singh A."/>
            <person name="Wilkins M.J."/>
            <person name="Karaoz U."/>
            <person name="Brodie E.L."/>
            <person name="Williams K.H."/>
            <person name="Hubbard S.S."/>
            <person name="Banfield J.F."/>
        </authorList>
    </citation>
    <scope>NUCLEOTIDE SEQUENCE [LARGE SCALE GENOMIC DNA]</scope>
</reference>
<keyword evidence="6" id="KW-0521">NADP</keyword>
<comment type="caution">
    <text evidence="15">The sequence shown here is derived from an EMBL/GenBank/DDBJ whole genome shotgun (WGS) entry which is preliminary data.</text>
</comment>
<dbReference type="CDD" id="cd02801">
    <property type="entry name" value="DUS_like_FMN"/>
    <property type="match status" value="1"/>
</dbReference>
<keyword evidence="3 11" id="KW-0285">Flavoprotein</keyword>
<accession>A0A1F7VD56</accession>
<feature type="binding site" evidence="13">
    <location>
        <position position="140"/>
    </location>
    <ligand>
        <name>FMN</name>
        <dbReference type="ChEBI" id="CHEBI:58210"/>
    </ligand>
</feature>
<dbReference type="InterPro" id="IPR013785">
    <property type="entry name" value="Aldolase_TIM"/>
</dbReference>
<evidence type="ECO:0000256" key="13">
    <source>
        <dbReference type="PIRSR" id="PIRSR006621-2"/>
    </source>
</evidence>